<dbReference type="EMBL" id="CAJVQA010043882">
    <property type="protein sequence ID" value="CAG8816116.1"/>
    <property type="molecule type" value="Genomic_DNA"/>
</dbReference>
<dbReference type="Proteomes" id="UP000789759">
    <property type="component" value="Unassembled WGS sequence"/>
</dbReference>
<evidence type="ECO:0000313" key="2">
    <source>
        <dbReference type="Proteomes" id="UP000789759"/>
    </source>
</evidence>
<accession>A0A9N9PDX9</accession>
<comment type="caution">
    <text evidence="1">The sequence shown here is derived from an EMBL/GenBank/DDBJ whole genome shotgun (WGS) entry which is preliminary data.</text>
</comment>
<keyword evidence="2" id="KW-1185">Reference proteome</keyword>
<gene>
    <name evidence="1" type="ORF">CPELLU_LOCUS19205</name>
</gene>
<protein>
    <submittedName>
        <fullName evidence="1">21377_t:CDS:1</fullName>
    </submittedName>
</protein>
<feature type="non-terminal residue" evidence="1">
    <location>
        <position position="45"/>
    </location>
</feature>
<evidence type="ECO:0000313" key="1">
    <source>
        <dbReference type="EMBL" id="CAG8816116.1"/>
    </source>
</evidence>
<name>A0A9N9PDX9_9GLOM</name>
<organism evidence="1 2">
    <name type="scientific">Cetraspora pellucida</name>
    <dbReference type="NCBI Taxonomy" id="1433469"/>
    <lineage>
        <taxon>Eukaryota</taxon>
        <taxon>Fungi</taxon>
        <taxon>Fungi incertae sedis</taxon>
        <taxon>Mucoromycota</taxon>
        <taxon>Glomeromycotina</taxon>
        <taxon>Glomeromycetes</taxon>
        <taxon>Diversisporales</taxon>
        <taxon>Gigasporaceae</taxon>
        <taxon>Cetraspora</taxon>
    </lineage>
</organism>
<dbReference type="AlphaFoldDB" id="A0A9N9PDX9"/>
<sequence>MANSLGEPTRIYNNIIEIPTKDLQNKYRELYNLNLYKFEDFEFIQ</sequence>
<proteinExistence type="predicted"/>
<reference evidence="1" key="1">
    <citation type="submission" date="2021-06" db="EMBL/GenBank/DDBJ databases">
        <authorList>
            <person name="Kallberg Y."/>
            <person name="Tangrot J."/>
            <person name="Rosling A."/>
        </authorList>
    </citation>
    <scope>NUCLEOTIDE SEQUENCE</scope>
    <source>
        <strain evidence="1">FL966</strain>
    </source>
</reference>